<dbReference type="CDD" id="cd14270">
    <property type="entry name" value="UBA"/>
    <property type="match status" value="1"/>
</dbReference>
<gene>
    <name evidence="5" type="ORF">BCR42DRAFT_457377</name>
</gene>
<dbReference type="GO" id="GO:0001227">
    <property type="term" value="F:DNA-binding transcription repressor activity, RNA polymerase II-specific"/>
    <property type="evidence" value="ECO:0007669"/>
    <property type="project" value="InterPro"/>
</dbReference>
<evidence type="ECO:0000259" key="4">
    <source>
        <dbReference type="PROSITE" id="PS50030"/>
    </source>
</evidence>
<feature type="region of interest" description="Disordered" evidence="2">
    <location>
        <begin position="116"/>
        <end position="165"/>
    </location>
</feature>
<dbReference type="Proteomes" id="UP000193560">
    <property type="component" value="Unassembled WGS sequence"/>
</dbReference>
<feature type="compositionally biased region" description="Acidic residues" evidence="2">
    <location>
        <begin position="246"/>
        <end position="255"/>
    </location>
</feature>
<proteinExistence type="predicted"/>
<dbReference type="PROSITE" id="PS50030">
    <property type="entry name" value="UBA"/>
    <property type="match status" value="1"/>
</dbReference>
<feature type="domain" description="UBA" evidence="4">
    <location>
        <begin position="151"/>
        <end position="192"/>
    </location>
</feature>
<name>A0A1X2HR38_9FUNG</name>
<dbReference type="InterPro" id="IPR015940">
    <property type="entry name" value="UBA"/>
</dbReference>
<dbReference type="Pfam" id="PF00168">
    <property type="entry name" value="C2"/>
    <property type="match status" value="1"/>
</dbReference>
<evidence type="ECO:0008006" key="7">
    <source>
        <dbReference type="Google" id="ProtNLM"/>
    </source>
</evidence>
<evidence type="ECO:0000313" key="5">
    <source>
        <dbReference type="EMBL" id="ORZ01909.1"/>
    </source>
</evidence>
<feature type="compositionally biased region" description="Polar residues" evidence="2">
    <location>
        <begin position="131"/>
        <end position="165"/>
    </location>
</feature>
<dbReference type="PANTHER" id="PTHR13076">
    <property type="entry name" value="COILED-COIL AND C2 DOMAIN-CONTAINING PROTEIN 1-LIKE"/>
    <property type="match status" value="1"/>
</dbReference>
<dbReference type="Gene3D" id="2.60.40.150">
    <property type="entry name" value="C2 domain"/>
    <property type="match status" value="1"/>
</dbReference>
<evidence type="ECO:0000313" key="6">
    <source>
        <dbReference type="Proteomes" id="UP000193560"/>
    </source>
</evidence>
<dbReference type="SMART" id="SM00239">
    <property type="entry name" value="C2"/>
    <property type="match status" value="1"/>
</dbReference>
<feature type="region of interest" description="Disordered" evidence="2">
    <location>
        <begin position="57"/>
        <end position="97"/>
    </location>
</feature>
<dbReference type="SUPFAM" id="SSF46934">
    <property type="entry name" value="UBA-like"/>
    <property type="match status" value="1"/>
</dbReference>
<dbReference type="Pfam" id="PF00627">
    <property type="entry name" value="UBA"/>
    <property type="match status" value="1"/>
</dbReference>
<feature type="compositionally biased region" description="Low complexity" evidence="2">
    <location>
        <begin position="350"/>
        <end position="383"/>
    </location>
</feature>
<feature type="compositionally biased region" description="Low complexity" evidence="2">
    <location>
        <begin position="323"/>
        <end position="337"/>
    </location>
</feature>
<dbReference type="OrthoDB" id="19996at2759"/>
<reference evidence="5 6" key="1">
    <citation type="submission" date="2016-07" db="EMBL/GenBank/DDBJ databases">
        <title>Pervasive Adenine N6-methylation of Active Genes in Fungi.</title>
        <authorList>
            <consortium name="DOE Joint Genome Institute"/>
            <person name="Mondo S.J."/>
            <person name="Dannebaum R.O."/>
            <person name="Kuo R.C."/>
            <person name="Labutti K."/>
            <person name="Haridas S."/>
            <person name="Kuo A."/>
            <person name="Salamov A."/>
            <person name="Ahrendt S.R."/>
            <person name="Lipzen A."/>
            <person name="Sullivan W."/>
            <person name="Andreopoulos W.B."/>
            <person name="Clum A."/>
            <person name="Lindquist E."/>
            <person name="Daum C."/>
            <person name="Ramamoorthy G.K."/>
            <person name="Gryganskyi A."/>
            <person name="Culley D."/>
            <person name="Magnuson J.K."/>
            <person name="James T.Y."/>
            <person name="O'Malley M.A."/>
            <person name="Stajich J.E."/>
            <person name="Spatafora J.W."/>
            <person name="Visel A."/>
            <person name="Grigoriev I.V."/>
        </authorList>
    </citation>
    <scope>NUCLEOTIDE SEQUENCE [LARGE SCALE GENOMIC DNA]</scope>
    <source>
        <strain evidence="5 6">NRRL 1336</strain>
    </source>
</reference>
<keyword evidence="6" id="KW-1185">Reference proteome</keyword>
<dbReference type="STRING" id="90262.A0A1X2HR38"/>
<feature type="compositionally biased region" description="Low complexity" evidence="2">
    <location>
        <begin position="57"/>
        <end position="68"/>
    </location>
</feature>
<dbReference type="PANTHER" id="PTHR13076:SF9">
    <property type="entry name" value="COILED-COIL AND C2 DOMAIN-CONTAINING PROTEIN 1-LIKE"/>
    <property type="match status" value="1"/>
</dbReference>
<organism evidence="5 6">
    <name type="scientific">Absidia repens</name>
    <dbReference type="NCBI Taxonomy" id="90262"/>
    <lineage>
        <taxon>Eukaryota</taxon>
        <taxon>Fungi</taxon>
        <taxon>Fungi incertae sedis</taxon>
        <taxon>Mucoromycota</taxon>
        <taxon>Mucoromycotina</taxon>
        <taxon>Mucoromycetes</taxon>
        <taxon>Mucorales</taxon>
        <taxon>Cunninghamellaceae</taxon>
        <taxon>Absidia</taxon>
    </lineage>
</organism>
<sequence>MFGGKSSNRKSNTRQQRASSENVDIDDIETLLHDSLTNEEADIDENDFNDPELLAQLQALASSSAPSQKNTKSTQPAQTKKPATASKPGQTADMDIDWESYTALTQTGDDVQVELNESDFSDPHLLKELSAISSTVPMDTDTPKPSESAKPTNPDDSTLQLMNMGFTQNQATKALDMFDYDMERATNFLLDSPSPGGDGNQDQQHASMETTPVHDDNSMDYTSQDQSPDKQMDRTPAPPSSSMPENLDDKDQEDPIDLKEKSQLYQQRALIAKKRGDKKQAVALLRESKLLLQQYHQLAEQNDNHSTNSDRPPFESSSLETKTSPPSVTPVSTPAATNDTPPLLVEETATHTTAPAISSPSSTEATAPVSITPAAASSSPPSATVVQAQQELLQRVIQLQREYKEAAHHYKDIGNLIVTKEMIKTSKSLLKTGIQLKQQQLTEQEVEQTGKRLPDHPDLSLGNGKLRHVQPVTEFNQPTTEQIETQLAYQIDICHNLEIQQQQQQQQHLLPLKQAFAADLVTLRAASTSSELPSLHYENVEYVYKNILDHLASNQMELKIMQGTGIQSLDIGTAVEPFVTWDFGGWPPENTAQAQLNKGETPIMKGTEPVFDFTLLIPITRTNRVFMRHLQRKKMLLEVFHNKYSYGFLRRPVSIGKVAIPLDTLLTKTSISGWFDLVDNSRKKTGGKLKIQLGLSEPLTGQDITRRNERWLVLDGLGQQTSQLMYTAGLTQAPYTSSSPAAAAAAAASVSPNNDSPSTPSVDVPTPSSQPPAQPRAAEALPKESNTTAKSSDTPPTGNTELESAEEEIDSVDVLVSNMVLEHEINVASAALSNSNSNNGRTKEEWMDRKQALDIKMNMLVIQVQTGMLDMQQYLESVEKRMQRDRQLALVFKKHQRLDLAKLALARKKIMQDELDEAKAAMAAQQDE</sequence>
<feature type="region of interest" description="Disordered" evidence="2">
    <location>
        <begin position="300"/>
        <end position="383"/>
    </location>
</feature>
<evidence type="ECO:0000256" key="2">
    <source>
        <dbReference type="SAM" id="MobiDB-lite"/>
    </source>
</evidence>
<feature type="region of interest" description="Disordered" evidence="2">
    <location>
        <begin position="1"/>
        <end position="28"/>
    </location>
</feature>
<feature type="compositionally biased region" description="Polar residues" evidence="2">
    <location>
        <begin position="200"/>
        <end position="210"/>
    </location>
</feature>
<feature type="compositionally biased region" description="Polar residues" evidence="2">
    <location>
        <begin position="13"/>
        <end position="22"/>
    </location>
</feature>
<feature type="region of interest" description="Disordered" evidence="2">
    <location>
        <begin position="746"/>
        <end position="807"/>
    </location>
</feature>
<dbReference type="EMBL" id="MCGE01000056">
    <property type="protein sequence ID" value="ORZ01909.1"/>
    <property type="molecule type" value="Genomic_DNA"/>
</dbReference>
<dbReference type="InterPro" id="IPR035892">
    <property type="entry name" value="C2_domain_sf"/>
</dbReference>
<feature type="compositionally biased region" description="Polar residues" evidence="2">
    <location>
        <begin position="69"/>
        <end position="78"/>
    </location>
</feature>
<feature type="compositionally biased region" description="Polar residues" evidence="2">
    <location>
        <begin position="784"/>
        <end position="802"/>
    </location>
</feature>
<feature type="compositionally biased region" description="Low complexity" evidence="2">
    <location>
        <begin position="746"/>
        <end position="767"/>
    </location>
</feature>
<dbReference type="SMART" id="SM00165">
    <property type="entry name" value="UBA"/>
    <property type="match status" value="1"/>
</dbReference>
<feature type="coiled-coil region" evidence="1">
    <location>
        <begin position="901"/>
        <end position="928"/>
    </location>
</feature>
<dbReference type="InterPro" id="IPR009060">
    <property type="entry name" value="UBA-like_sf"/>
</dbReference>
<feature type="domain" description="C2" evidence="3">
    <location>
        <begin position="527"/>
        <end position="675"/>
    </location>
</feature>
<protein>
    <recommendedName>
        <fullName evidence="7">UBA domain-containing protein</fullName>
    </recommendedName>
</protein>
<dbReference type="InterPro" id="IPR000008">
    <property type="entry name" value="C2_dom"/>
</dbReference>
<dbReference type="Gene3D" id="1.10.8.10">
    <property type="entry name" value="DNA helicase RuvA subunit, C-terminal domain"/>
    <property type="match status" value="1"/>
</dbReference>
<keyword evidence="1" id="KW-0175">Coiled coil</keyword>
<evidence type="ECO:0000256" key="1">
    <source>
        <dbReference type="SAM" id="Coils"/>
    </source>
</evidence>
<comment type="caution">
    <text evidence="5">The sequence shown here is derived from an EMBL/GenBank/DDBJ whole genome shotgun (WGS) entry which is preliminary data.</text>
</comment>
<feature type="compositionally biased region" description="Polar residues" evidence="2">
    <location>
        <begin position="300"/>
        <end position="322"/>
    </location>
</feature>
<feature type="region of interest" description="Disordered" evidence="2">
    <location>
        <begin position="186"/>
        <end position="261"/>
    </location>
</feature>
<dbReference type="PROSITE" id="PS50004">
    <property type="entry name" value="C2"/>
    <property type="match status" value="1"/>
</dbReference>
<accession>A0A1X2HR38</accession>
<dbReference type="SUPFAM" id="SSF49562">
    <property type="entry name" value="C2 domain (Calcium/lipid-binding domain, CaLB)"/>
    <property type="match status" value="1"/>
</dbReference>
<dbReference type="InterPro" id="IPR039725">
    <property type="entry name" value="CC2D1A/B"/>
</dbReference>
<evidence type="ECO:0000259" key="3">
    <source>
        <dbReference type="PROSITE" id="PS50004"/>
    </source>
</evidence>
<dbReference type="AlphaFoldDB" id="A0A1X2HR38"/>